<accession>A0ABW7WWV2</accession>
<dbReference type="InterPro" id="IPR000792">
    <property type="entry name" value="Tscrpt_reg_LuxR_C"/>
</dbReference>
<gene>
    <name evidence="6" type="ORF">ACH49W_08110</name>
</gene>
<dbReference type="InterPro" id="IPR008271">
    <property type="entry name" value="Ser/Thr_kinase_AS"/>
</dbReference>
<keyword evidence="2 3" id="KW-0067">ATP-binding</keyword>
<dbReference type="PRINTS" id="PR00364">
    <property type="entry name" value="DISEASERSIST"/>
</dbReference>
<dbReference type="PANTHER" id="PTHR47691">
    <property type="entry name" value="REGULATOR-RELATED"/>
    <property type="match status" value="1"/>
</dbReference>
<dbReference type="PRINTS" id="PR00038">
    <property type="entry name" value="HTHLUXR"/>
</dbReference>
<dbReference type="SUPFAM" id="SSF56112">
    <property type="entry name" value="Protein kinase-like (PK-like)"/>
    <property type="match status" value="1"/>
</dbReference>
<dbReference type="PANTHER" id="PTHR47691:SF3">
    <property type="entry name" value="HTH-TYPE TRANSCRIPTIONAL REGULATOR RV0890C-RELATED"/>
    <property type="match status" value="1"/>
</dbReference>
<feature type="domain" description="Protein kinase" evidence="4">
    <location>
        <begin position="26"/>
        <end position="284"/>
    </location>
</feature>
<dbReference type="InterPro" id="IPR017441">
    <property type="entry name" value="Protein_kinase_ATP_BS"/>
</dbReference>
<proteinExistence type="predicted"/>
<dbReference type="Gene3D" id="1.10.10.10">
    <property type="entry name" value="Winged helix-like DNA-binding domain superfamily/Winged helix DNA-binding domain"/>
    <property type="match status" value="1"/>
</dbReference>
<feature type="binding site" evidence="3">
    <location>
        <position position="55"/>
    </location>
    <ligand>
        <name>ATP</name>
        <dbReference type="ChEBI" id="CHEBI:30616"/>
    </ligand>
</feature>
<evidence type="ECO:0000256" key="1">
    <source>
        <dbReference type="ARBA" id="ARBA00022741"/>
    </source>
</evidence>
<sequence>MGENDPLDTQRAVIPEVTAELGAAGFADAHEIGRGGFGVVYRCTQVALDRTVAIKVLTADLDEGNRERFVREQRAMGRLTGHPNIAEVLEVGTTMSGLPYLVMPYYPQDSLDARIRRHGPLSVEATLRLGVKVAGALETAHRLGILHRDVKPGNILITDYGEPALTDFGIARIPAGFHTTTGTITGSPAFTAPEVLSGAAPTPAADVYGLGATLFAALTGHAAFERRSGEQVVAQFVRITEQPLPNLREHGIDDDLAQVIEHAMAREPEQRPSAAVLGEQLQGLQTGRGLPVDEMAVRAEAEGQPESAPVALIPPTAGHSPVPGLSSSAQSIGAKPFKPVELTSFVGRRAELAEAKSLLSNSRLVTLTGIGGVGKTRLATRVAAGAQRDFADGVWLVELAELRDGGLLPEVIATGLALRPHRRLVLEMLIDHLASRELLLVLDNCEQIVDAVAKVAETLLRACPALRILTTSREPLDIGGESVLRVRPLTVPDPDRQPTLRGAPRYDAVTLFVERAGAAVPGFALTEDNLATVTEICRRLDGLPLAIELAAARLRALSPEQIRQRLTDRYALLTRGSRTAPSRQQTLRWCIDWSYSLCTEAEQAAWARLSVFAGSFELDAAEQICRDDHDGENLLDVLTALVDKSILIREESGPAVRFRLLETLREYGRDKLDETGGYSKMRRRHMDWYRQLAEGAEADWISPRQLDWIARLDREQSNLREALNFSLDDTETEPDAALSFVAALQLFWPSRGQLGEERRWLDRALARGPATDMPLRAKALWRAALVAAAQDDSRALSDLVAQARTLDERTEDSIVHAFAELIQALRVVNSGGPAPALAPLEAALESFTTRDDVYGQLWTLIALGWTQELQGDGAATRPYHEKALAITESHGESVHRSYILWIVAVAAWRRGDHDRAMSLLRQQLQLTRHQKDLLLGGIALEILAWVVGSQGNARRAAVLMGAATAQSRSTGIATVPFATLMVHHDDCERATRHELGRRAFETAFRAGAALDLDTAIGYALEEQTQATTPGPGPSTELTAREQEVAGLIADGLTNKAIAARLSISLRTAQGHVEHILTKLGFSSRAQIAAWVAERSRPGQR</sequence>
<dbReference type="EMBL" id="JBIRYO010000004">
    <property type="protein sequence ID" value="MFI2473330.1"/>
    <property type="molecule type" value="Genomic_DNA"/>
</dbReference>
<dbReference type="SUPFAM" id="SSF52540">
    <property type="entry name" value="P-loop containing nucleoside triphosphate hydrolases"/>
    <property type="match status" value="1"/>
</dbReference>
<dbReference type="InterPro" id="IPR027417">
    <property type="entry name" value="P-loop_NTPase"/>
</dbReference>
<dbReference type="InterPro" id="IPR036388">
    <property type="entry name" value="WH-like_DNA-bd_sf"/>
</dbReference>
<organism evidence="6 7">
    <name type="scientific">Nocardia xishanensis</name>
    <dbReference type="NCBI Taxonomy" id="238964"/>
    <lineage>
        <taxon>Bacteria</taxon>
        <taxon>Bacillati</taxon>
        <taxon>Actinomycetota</taxon>
        <taxon>Actinomycetes</taxon>
        <taxon>Mycobacteriales</taxon>
        <taxon>Nocardiaceae</taxon>
        <taxon>Nocardia</taxon>
    </lineage>
</organism>
<feature type="domain" description="HTH luxR-type" evidence="5">
    <location>
        <begin position="1030"/>
        <end position="1095"/>
    </location>
</feature>
<dbReference type="CDD" id="cd14014">
    <property type="entry name" value="STKc_PknB_like"/>
    <property type="match status" value="1"/>
</dbReference>
<dbReference type="InterPro" id="IPR058852">
    <property type="entry name" value="HTH_77"/>
</dbReference>
<dbReference type="SMART" id="SM00421">
    <property type="entry name" value="HTH_LUXR"/>
    <property type="match status" value="1"/>
</dbReference>
<dbReference type="InterPro" id="IPR011990">
    <property type="entry name" value="TPR-like_helical_dom_sf"/>
</dbReference>
<dbReference type="Gene3D" id="1.10.510.10">
    <property type="entry name" value="Transferase(Phosphotransferase) domain 1"/>
    <property type="match status" value="1"/>
</dbReference>
<keyword evidence="6" id="KW-0808">Transferase</keyword>
<keyword evidence="7" id="KW-1185">Reference proteome</keyword>
<evidence type="ECO:0000313" key="6">
    <source>
        <dbReference type="EMBL" id="MFI2473330.1"/>
    </source>
</evidence>
<dbReference type="PROSITE" id="PS50011">
    <property type="entry name" value="PROTEIN_KINASE_DOM"/>
    <property type="match status" value="1"/>
</dbReference>
<dbReference type="SUPFAM" id="SSF48452">
    <property type="entry name" value="TPR-like"/>
    <property type="match status" value="1"/>
</dbReference>
<dbReference type="SMART" id="SM00220">
    <property type="entry name" value="S_TKc"/>
    <property type="match status" value="1"/>
</dbReference>
<dbReference type="Gene3D" id="3.40.50.300">
    <property type="entry name" value="P-loop containing nucleotide triphosphate hydrolases"/>
    <property type="match status" value="1"/>
</dbReference>
<evidence type="ECO:0000256" key="3">
    <source>
        <dbReference type="PROSITE-ProRule" id="PRU10141"/>
    </source>
</evidence>
<dbReference type="Pfam" id="PF00196">
    <property type="entry name" value="GerE"/>
    <property type="match status" value="1"/>
</dbReference>
<evidence type="ECO:0000259" key="5">
    <source>
        <dbReference type="PROSITE" id="PS50043"/>
    </source>
</evidence>
<dbReference type="PROSITE" id="PS00108">
    <property type="entry name" value="PROTEIN_KINASE_ST"/>
    <property type="match status" value="1"/>
</dbReference>
<evidence type="ECO:0000256" key="2">
    <source>
        <dbReference type="ARBA" id="ARBA00022840"/>
    </source>
</evidence>
<comment type="caution">
    <text evidence="6">The sequence shown here is derived from an EMBL/GenBank/DDBJ whole genome shotgun (WGS) entry which is preliminary data.</text>
</comment>
<dbReference type="SUPFAM" id="SSF46894">
    <property type="entry name" value="C-terminal effector domain of the bipartite response regulators"/>
    <property type="match status" value="1"/>
</dbReference>
<evidence type="ECO:0000313" key="7">
    <source>
        <dbReference type="Proteomes" id="UP001611415"/>
    </source>
</evidence>
<dbReference type="Gene3D" id="3.30.200.20">
    <property type="entry name" value="Phosphorylase Kinase, domain 1"/>
    <property type="match status" value="1"/>
</dbReference>
<dbReference type="CDD" id="cd06170">
    <property type="entry name" value="LuxR_C_like"/>
    <property type="match status" value="1"/>
</dbReference>
<dbReference type="PROSITE" id="PS50043">
    <property type="entry name" value="HTH_LUXR_2"/>
    <property type="match status" value="1"/>
</dbReference>
<evidence type="ECO:0000259" key="4">
    <source>
        <dbReference type="PROSITE" id="PS50011"/>
    </source>
</evidence>
<dbReference type="Pfam" id="PF25872">
    <property type="entry name" value="HTH_77"/>
    <property type="match status" value="1"/>
</dbReference>
<protein>
    <submittedName>
        <fullName evidence="6">Protein kinase</fullName>
    </submittedName>
</protein>
<dbReference type="Gene3D" id="1.25.40.10">
    <property type="entry name" value="Tetratricopeptide repeat domain"/>
    <property type="match status" value="1"/>
</dbReference>
<reference evidence="6 7" key="1">
    <citation type="submission" date="2024-10" db="EMBL/GenBank/DDBJ databases">
        <title>The Natural Products Discovery Center: Release of the First 8490 Sequenced Strains for Exploring Actinobacteria Biosynthetic Diversity.</title>
        <authorList>
            <person name="Kalkreuter E."/>
            <person name="Kautsar S.A."/>
            <person name="Yang D."/>
            <person name="Bader C.D."/>
            <person name="Teijaro C.N."/>
            <person name="Fluegel L."/>
            <person name="Davis C.M."/>
            <person name="Simpson J.R."/>
            <person name="Lauterbach L."/>
            <person name="Steele A.D."/>
            <person name="Gui C."/>
            <person name="Meng S."/>
            <person name="Li G."/>
            <person name="Viehrig K."/>
            <person name="Ye F."/>
            <person name="Su P."/>
            <person name="Kiefer A.F."/>
            <person name="Nichols A."/>
            <person name="Cepeda A.J."/>
            <person name="Yan W."/>
            <person name="Fan B."/>
            <person name="Jiang Y."/>
            <person name="Adhikari A."/>
            <person name="Zheng C.-J."/>
            <person name="Schuster L."/>
            <person name="Cowan T.M."/>
            <person name="Smanski M.J."/>
            <person name="Chevrette M.G."/>
            <person name="De Carvalho L.P.S."/>
            <person name="Shen B."/>
        </authorList>
    </citation>
    <scope>NUCLEOTIDE SEQUENCE [LARGE SCALE GENOMIC DNA]</scope>
    <source>
        <strain evidence="6 7">NPDC019275</strain>
    </source>
</reference>
<dbReference type="Proteomes" id="UP001611415">
    <property type="component" value="Unassembled WGS sequence"/>
</dbReference>
<dbReference type="Pfam" id="PF00069">
    <property type="entry name" value="Pkinase"/>
    <property type="match status" value="1"/>
</dbReference>
<keyword evidence="1 3" id="KW-0547">Nucleotide-binding</keyword>
<dbReference type="InterPro" id="IPR000719">
    <property type="entry name" value="Prot_kinase_dom"/>
</dbReference>
<name>A0ABW7WWV2_9NOCA</name>
<dbReference type="PROSITE" id="PS00107">
    <property type="entry name" value="PROTEIN_KINASE_ATP"/>
    <property type="match status" value="1"/>
</dbReference>
<dbReference type="GO" id="GO:0016301">
    <property type="term" value="F:kinase activity"/>
    <property type="evidence" value="ECO:0007669"/>
    <property type="project" value="UniProtKB-KW"/>
</dbReference>
<keyword evidence="6" id="KW-0418">Kinase</keyword>
<dbReference type="InterPro" id="IPR016032">
    <property type="entry name" value="Sig_transdc_resp-reg_C-effctor"/>
</dbReference>
<dbReference type="InterPro" id="IPR011009">
    <property type="entry name" value="Kinase-like_dom_sf"/>
</dbReference>
<dbReference type="RefSeq" id="WP_397091938.1">
    <property type="nucleotide sequence ID" value="NZ_JBIRYO010000004.1"/>
</dbReference>